<evidence type="ECO:0000313" key="1">
    <source>
        <dbReference type="EMBL" id="PTK35315.1"/>
    </source>
</evidence>
<name>A0A2T4RXS8_9STAP</name>
<organism evidence="1 2">
    <name type="scientific">Staphylococcus nepalensis</name>
    <dbReference type="NCBI Taxonomy" id="214473"/>
    <lineage>
        <taxon>Bacteria</taxon>
        <taxon>Bacillati</taxon>
        <taxon>Bacillota</taxon>
        <taxon>Bacilli</taxon>
        <taxon>Bacillales</taxon>
        <taxon>Staphylococcaceae</taxon>
        <taxon>Staphylococcus</taxon>
    </lineage>
</organism>
<dbReference type="Proteomes" id="UP000240400">
    <property type="component" value="Unassembled WGS sequence"/>
</dbReference>
<evidence type="ECO:0000313" key="2">
    <source>
        <dbReference type="Proteomes" id="UP000240400"/>
    </source>
</evidence>
<protein>
    <submittedName>
        <fullName evidence="1">Phage tail protein</fullName>
    </submittedName>
</protein>
<dbReference type="AlphaFoldDB" id="A0A2T4RXS8"/>
<reference evidence="1 2" key="1">
    <citation type="journal article" date="2016" name="Front. Microbiol.">
        <title>Comprehensive Phylogenetic Analysis of Bovine Non-aureus Staphylococci Species Based on Whole-Genome Sequencing.</title>
        <authorList>
            <person name="Naushad S."/>
            <person name="Barkema H.W."/>
            <person name="Luby C."/>
            <person name="Condas L.A."/>
            <person name="Nobrega D.B."/>
            <person name="Carson D.A."/>
            <person name="De Buck J."/>
        </authorList>
    </citation>
    <scope>NUCLEOTIDE SEQUENCE [LARGE SCALE GENOMIC DNA]</scope>
    <source>
        <strain evidence="1 2">SNUC 4337</strain>
    </source>
</reference>
<proteinExistence type="predicted"/>
<feature type="non-terminal residue" evidence="1">
    <location>
        <position position="133"/>
    </location>
</feature>
<comment type="caution">
    <text evidence="1">The sequence shown here is derived from an EMBL/GenBank/DDBJ whole genome shotgun (WGS) entry which is preliminary data.</text>
</comment>
<sequence length="133" mass="14602">STLNPFLADTAQKIAVASQKMHQWITTSDNAKNAFAMLNKIGPAIFQNILNSAGHVGNGVTRIFTAFGPLFTWTGQQLENLSKKFDIWANSSNTQRGIASFINYTKENLPVLSSVFNNTFLGIINLFKAFSGQ</sequence>
<dbReference type="EMBL" id="PZHR01001189">
    <property type="protein sequence ID" value="PTK35315.1"/>
    <property type="molecule type" value="Genomic_DNA"/>
</dbReference>
<gene>
    <name evidence="1" type="ORF">BUZ61_19495</name>
</gene>
<feature type="non-terminal residue" evidence="1">
    <location>
        <position position="1"/>
    </location>
</feature>
<accession>A0A2T4RXS8</accession>